<reference evidence="2 3" key="1">
    <citation type="submission" date="2019-09" db="EMBL/GenBank/DDBJ databases">
        <title>Commensal-derived Metabolites Govern Vibrio cholerae Pathogenesis in Host.</title>
        <authorList>
            <person name="Yoon S.S."/>
            <person name="Yoon M.Y."/>
        </authorList>
    </citation>
    <scope>NUCLEOTIDE SEQUENCE [LARGE SCALE GENOMIC DNA]</scope>
    <source>
        <strain evidence="2 3">VIC01</strain>
    </source>
</reference>
<dbReference type="PANTHER" id="PTHR34985:SF1">
    <property type="entry name" value="SLR0554 PROTEIN"/>
    <property type="match status" value="1"/>
</dbReference>
<dbReference type="EMBL" id="CP043529">
    <property type="protein sequence ID" value="QEW38638.1"/>
    <property type="molecule type" value="Genomic_DNA"/>
</dbReference>
<feature type="domain" description="Virulence-associated protein E-like" evidence="1">
    <location>
        <begin position="107"/>
        <end position="325"/>
    </location>
</feature>
<dbReference type="RefSeq" id="WP_191906852.1">
    <property type="nucleotide sequence ID" value="NZ_CACRTA010000047.1"/>
</dbReference>
<evidence type="ECO:0000313" key="3">
    <source>
        <dbReference type="Proteomes" id="UP000326091"/>
    </source>
</evidence>
<gene>
    <name evidence="2" type="ORF">VIC01_04284</name>
</gene>
<evidence type="ECO:0000313" key="2">
    <source>
        <dbReference type="EMBL" id="QEW38638.1"/>
    </source>
</evidence>
<organism evidence="2 3">
    <name type="scientific">Phocaeicola vulgatus</name>
    <name type="common">Bacteroides vulgatus</name>
    <dbReference type="NCBI Taxonomy" id="821"/>
    <lineage>
        <taxon>Bacteria</taxon>
        <taxon>Pseudomonadati</taxon>
        <taxon>Bacteroidota</taxon>
        <taxon>Bacteroidia</taxon>
        <taxon>Bacteroidales</taxon>
        <taxon>Bacteroidaceae</taxon>
        <taxon>Phocaeicola</taxon>
    </lineage>
</organism>
<protein>
    <recommendedName>
        <fullName evidence="1">Virulence-associated protein E-like domain-containing protein</fullName>
    </recommendedName>
</protein>
<dbReference type="AlphaFoldDB" id="A0A5P3B0L7"/>
<dbReference type="Pfam" id="PF05272">
    <property type="entry name" value="VapE-like_dom"/>
    <property type="match status" value="1"/>
</dbReference>
<dbReference type="InterPro" id="IPR007936">
    <property type="entry name" value="VapE-like_dom"/>
</dbReference>
<accession>A0A5P3B0L7</accession>
<proteinExistence type="predicted"/>
<sequence length="461" mass="53221">MEDNWRKDLATDSYGNPARSISNLRLIFTLDENLSRIRYDTFCQDDVCFSPLFRNVNGNKIDEESAGKIQDYLERTYRLHLTQNKVFEMLKTTSSERSFNPVQDFITQETWDGQPRIATTLIDYLGAKDTPLVREQTKLWFVAAVARVFTPGCKFDNVLTLPGPQGIGKSTFFKTISGKWFNDSFSFASGDKEKVETITNGWIIEISELNGLKRANDAEAAKAFLSRCSDYMRPAYGHKVVEFMRHNVFAATTNETNFLQGDNGNRRWWIIPVKGNGHVSEWLDALQRVIPQLWAEAYAYYRQGMKLYLTPDMEIQANEVQVQHSNILVDPIMEDLEMYLEREIPIQYASWTIPIRLAYQKGAYSEPNSTMTSLNMVCARQIIEEMPNDLVRRNPAKYTSQYINRLMSMIPNWKRSDQEKVKGLHPAYCDKTGRTKHPWVRVDAPNEETCTSLPSEQELPF</sequence>
<dbReference type="PANTHER" id="PTHR34985">
    <property type="entry name" value="SLR0554 PROTEIN"/>
    <property type="match status" value="1"/>
</dbReference>
<dbReference type="Proteomes" id="UP000326091">
    <property type="component" value="Chromosome"/>
</dbReference>
<evidence type="ECO:0000259" key="1">
    <source>
        <dbReference type="Pfam" id="PF05272"/>
    </source>
</evidence>
<name>A0A5P3B0L7_PHOVU</name>